<sequence>MNRERTLAGGIAIVVMASLLAAALIPGAIAETDIENVRASSLQIEDVAIEPGSVSGGTATLAVETRLEHRGGPAENVSVLVRAVHADSGLVETTTQQDVPTIEGEREASVTQNISVERRGDYRIKTVVFRDGERIAEGAKEVDGVGTLKPGYAETNVNFHWQDSASEFPPIEYSIADAGDGQTTLNVSSYLTNQGDYPSENVRVVFTARQADSNIVADRVSVPVGEIEAGRTANPSASLSVADDYNYYLDAVLWKDGVVVGSARSAANLDPTEQLSVNETNREIDLSVSDFSGDNSPNAAKEATTTSNDSGQPGFTALAGVTALLVAGVIARRNTNDDD</sequence>
<keyword evidence="1" id="KW-0732">Signal</keyword>
<evidence type="ECO:0000259" key="3">
    <source>
        <dbReference type="Pfam" id="PF18204"/>
    </source>
</evidence>
<feature type="compositionally biased region" description="Polar residues" evidence="2">
    <location>
        <begin position="289"/>
        <end position="312"/>
    </location>
</feature>
<feature type="domain" description="PGF-CTERM archaeal protein-sorting signal" evidence="3">
    <location>
        <begin position="312"/>
        <end position="333"/>
    </location>
</feature>
<proteinExistence type="predicted"/>
<name>A0A1N7B3T9_9EURY</name>
<gene>
    <name evidence="5" type="ORF">SAMN05421858_2317</name>
</gene>
<protein>
    <submittedName>
        <fullName evidence="5">PGF-CTERM protein</fullName>
    </submittedName>
</protein>
<accession>A0A1N7B3T9</accession>
<dbReference type="RefSeq" id="WP_076430373.1">
    <property type="nucleotide sequence ID" value="NZ_FTNO01000002.1"/>
</dbReference>
<evidence type="ECO:0000313" key="6">
    <source>
        <dbReference type="Proteomes" id="UP000186914"/>
    </source>
</evidence>
<dbReference type="EMBL" id="FTNO01000002">
    <property type="protein sequence ID" value="SIR45946.1"/>
    <property type="molecule type" value="Genomic_DNA"/>
</dbReference>
<dbReference type="InterPro" id="IPR026371">
    <property type="entry name" value="PGF_CTERM"/>
</dbReference>
<keyword evidence="6" id="KW-1185">Reference proteome</keyword>
<dbReference type="AlphaFoldDB" id="A0A1N7B3T9"/>
<dbReference type="GO" id="GO:0005886">
    <property type="term" value="C:plasma membrane"/>
    <property type="evidence" value="ECO:0007669"/>
    <property type="project" value="UniProtKB-SubCell"/>
</dbReference>
<evidence type="ECO:0000256" key="2">
    <source>
        <dbReference type="SAM" id="MobiDB-lite"/>
    </source>
</evidence>
<organism evidence="5 6">
    <name type="scientific">Haladaptatus litoreus</name>
    <dbReference type="NCBI Taxonomy" id="553468"/>
    <lineage>
        <taxon>Archaea</taxon>
        <taxon>Methanobacteriati</taxon>
        <taxon>Methanobacteriota</taxon>
        <taxon>Stenosarchaea group</taxon>
        <taxon>Halobacteria</taxon>
        <taxon>Halobacteriales</taxon>
        <taxon>Haladaptataceae</taxon>
        <taxon>Haladaptatus</taxon>
    </lineage>
</organism>
<dbReference type="OrthoDB" id="50312at2157"/>
<reference evidence="6" key="1">
    <citation type="submission" date="2017-01" db="EMBL/GenBank/DDBJ databases">
        <authorList>
            <person name="Varghese N."/>
            <person name="Submissions S."/>
        </authorList>
    </citation>
    <scope>NUCLEOTIDE SEQUENCE [LARGE SCALE GENOMIC DNA]</scope>
    <source>
        <strain evidence="6">CGMCC 1.7737</strain>
    </source>
</reference>
<dbReference type="Proteomes" id="UP000186914">
    <property type="component" value="Unassembled WGS sequence"/>
</dbReference>
<dbReference type="Pfam" id="PF24318">
    <property type="entry name" value="DUF7490"/>
    <property type="match status" value="2"/>
</dbReference>
<dbReference type="GO" id="GO:0030115">
    <property type="term" value="C:S-layer"/>
    <property type="evidence" value="ECO:0007669"/>
    <property type="project" value="UniProtKB-SubCell"/>
</dbReference>
<evidence type="ECO:0000313" key="5">
    <source>
        <dbReference type="EMBL" id="SIR45946.1"/>
    </source>
</evidence>
<evidence type="ECO:0000259" key="4">
    <source>
        <dbReference type="Pfam" id="PF24318"/>
    </source>
</evidence>
<feature type="domain" description="DUF7490" evidence="4">
    <location>
        <begin position="168"/>
        <end position="270"/>
    </location>
</feature>
<evidence type="ECO:0000256" key="1">
    <source>
        <dbReference type="ARBA" id="ARBA00022729"/>
    </source>
</evidence>
<dbReference type="Pfam" id="PF18204">
    <property type="entry name" value="PGF-CTERM"/>
    <property type="match status" value="1"/>
</dbReference>
<feature type="domain" description="DUF7490" evidence="4">
    <location>
        <begin position="42"/>
        <end position="145"/>
    </location>
</feature>
<dbReference type="NCBIfam" id="TIGR04126">
    <property type="entry name" value="PGF_CTERM"/>
    <property type="match status" value="1"/>
</dbReference>
<dbReference type="InterPro" id="IPR055913">
    <property type="entry name" value="DUF7490"/>
</dbReference>
<feature type="region of interest" description="Disordered" evidence="2">
    <location>
        <begin position="287"/>
        <end position="312"/>
    </location>
</feature>